<gene>
    <name evidence="2" type="ORF">SAMN05192574_12151</name>
</gene>
<protein>
    <submittedName>
        <fullName evidence="2">DNA binding domain-containing protein, excisionase family</fullName>
    </submittedName>
</protein>
<dbReference type="STRING" id="551995.SAMN05192574_12151"/>
<dbReference type="InterPro" id="IPR041657">
    <property type="entry name" value="HTH_17"/>
</dbReference>
<evidence type="ECO:0000313" key="3">
    <source>
        <dbReference type="Proteomes" id="UP000198942"/>
    </source>
</evidence>
<dbReference type="RefSeq" id="WP_091222426.1">
    <property type="nucleotide sequence ID" value="NZ_FOCL01000021.1"/>
</dbReference>
<dbReference type="Proteomes" id="UP000198942">
    <property type="component" value="Unassembled WGS sequence"/>
</dbReference>
<evidence type="ECO:0000259" key="1">
    <source>
        <dbReference type="Pfam" id="PF12728"/>
    </source>
</evidence>
<accession>A0A1H8UZB6</accession>
<dbReference type="OrthoDB" id="768005at2"/>
<name>A0A1H8UZB6_9SPHI</name>
<proteinExistence type="predicted"/>
<feature type="domain" description="Helix-turn-helix" evidence="1">
    <location>
        <begin position="65"/>
        <end position="110"/>
    </location>
</feature>
<dbReference type="Pfam" id="PF12728">
    <property type="entry name" value="HTH_17"/>
    <property type="match status" value="1"/>
</dbReference>
<evidence type="ECO:0000313" key="2">
    <source>
        <dbReference type="EMBL" id="SEP08516.1"/>
    </source>
</evidence>
<dbReference type="EMBL" id="FOCL01000021">
    <property type="protein sequence ID" value="SEP08516.1"/>
    <property type="molecule type" value="Genomic_DNA"/>
</dbReference>
<keyword evidence="3" id="KW-1185">Reference proteome</keyword>
<sequence>MIIRITLNKHSKSAERQVCAHKCQTTDGYVLHAGSIKQSMFQLKGIAHHRQSNLLPKTVIEKRRLLTVKELCGLLNISDRKSRRLRTMGKLPFIKQGHKVFFEPRSVIEAFKSTNK</sequence>
<reference evidence="3" key="1">
    <citation type="submission" date="2016-10" db="EMBL/GenBank/DDBJ databases">
        <authorList>
            <person name="Varghese N."/>
            <person name="Submissions S."/>
        </authorList>
    </citation>
    <scope>NUCLEOTIDE SEQUENCE [LARGE SCALE GENOMIC DNA]</scope>
    <source>
        <strain evidence="3">Gh-48</strain>
    </source>
</reference>
<dbReference type="AlphaFoldDB" id="A0A1H8UZB6"/>
<organism evidence="2 3">
    <name type="scientific">Mucilaginibacter gossypiicola</name>
    <dbReference type="NCBI Taxonomy" id="551995"/>
    <lineage>
        <taxon>Bacteria</taxon>
        <taxon>Pseudomonadati</taxon>
        <taxon>Bacteroidota</taxon>
        <taxon>Sphingobacteriia</taxon>
        <taxon>Sphingobacteriales</taxon>
        <taxon>Sphingobacteriaceae</taxon>
        <taxon>Mucilaginibacter</taxon>
    </lineage>
</organism>